<proteinExistence type="predicted"/>
<accession>A0A350H889</accession>
<sequence>MEKIDLYLKLKKCLLNGDKIEIDNIYLIVVKNNLVDYDSLVLLMKYMYENKESSRYLNLLRLFGSAAKNDSEISYFVAFYFLMNKSFYHAMIAFKLVKELDGIYYSLAKSNIRVIEENELKLLNAIKNHDIEKSERLKTIEANIYDAVYHMIEYAKSKDTFRGSDDKSRFI</sequence>
<gene>
    <name evidence="1" type="ORF">DCW38_01045</name>
</gene>
<reference evidence="1 2" key="1">
    <citation type="journal article" date="2018" name="Nat. Biotechnol.">
        <title>A standardized bacterial taxonomy based on genome phylogeny substantially revises the tree of life.</title>
        <authorList>
            <person name="Parks D.H."/>
            <person name="Chuvochina M."/>
            <person name="Waite D.W."/>
            <person name="Rinke C."/>
            <person name="Skarshewski A."/>
            <person name="Chaumeil P.A."/>
            <person name="Hugenholtz P."/>
        </authorList>
    </citation>
    <scope>NUCLEOTIDE SEQUENCE [LARGE SCALE GENOMIC DNA]</scope>
    <source>
        <strain evidence="1">UBA9956</strain>
    </source>
</reference>
<name>A0A350H889_UNCW3</name>
<dbReference type="Proteomes" id="UP000264062">
    <property type="component" value="Unassembled WGS sequence"/>
</dbReference>
<comment type="caution">
    <text evidence="1">The sequence shown here is derived from an EMBL/GenBank/DDBJ whole genome shotgun (WGS) entry which is preliminary data.</text>
</comment>
<dbReference type="AlphaFoldDB" id="A0A350H889"/>
<dbReference type="EMBL" id="DMZY01000032">
    <property type="protein sequence ID" value="HAV91755.1"/>
    <property type="molecule type" value="Genomic_DNA"/>
</dbReference>
<evidence type="ECO:0000313" key="2">
    <source>
        <dbReference type="Proteomes" id="UP000264062"/>
    </source>
</evidence>
<evidence type="ECO:0000313" key="1">
    <source>
        <dbReference type="EMBL" id="HAV91755.1"/>
    </source>
</evidence>
<protein>
    <submittedName>
        <fullName evidence="1">Uncharacterized protein</fullName>
    </submittedName>
</protein>
<organism evidence="1 2">
    <name type="scientific">candidate division WOR-3 bacterium</name>
    <dbReference type="NCBI Taxonomy" id="2052148"/>
    <lineage>
        <taxon>Bacteria</taxon>
        <taxon>Bacteria division WOR-3</taxon>
    </lineage>
</organism>